<feature type="signal peptide" evidence="1">
    <location>
        <begin position="1"/>
        <end position="17"/>
    </location>
</feature>
<dbReference type="Gene3D" id="2.40.160.20">
    <property type="match status" value="1"/>
</dbReference>
<dbReference type="InterPro" id="IPR018550">
    <property type="entry name" value="Lipid-A_deacylase-rel"/>
</dbReference>
<evidence type="ECO:0000259" key="2">
    <source>
        <dbReference type="Pfam" id="PF10988"/>
    </source>
</evidence>
<keyword evidence="1" id="KW-0732">Signal</keyword>
<name>A0A820N3E2_9BILA</name>
<dbReference type="InterPro" id="IPR021255">
    <property type="entry name" value="DUF2807"/>
</dbReference>
<evidence type="ECO:0000313" key="3">
    <source>
        <dbReference type="EMBL" id="CAF4381470.1"/>
    </source>
</evidence>
<dbReference type="Gene3D" id="2.160.20.120">
    <property type="match status" value="1"/>
</dbReference>
<dbReference type="Pfam" id="PF10988">
    <property type="entry name" value="DUF2807"/>
    <property type="match status" value="1"/>
</dbReference>
<evidence type="ECO:0000313" key="4">
    <source>
        <dbReference type="Proteomes" id="UP000663851"/>
    </source>
</evidence>
<reference evidence="3" key="1">
    <citation type="submission" date="2021-02" db="EMBL/GenBank/DDBJ databases">
        <authorList>
            <person name="Nowell W R."/>
        </authorList>
    </citation>
    <scope>NUCLEOTIDE SEQUENCE</scope>
</reference>
<protein>
    <recommendedName>
        <fullName evidence="2">Putative auto-transporter adhesin head GIN domain-containing protein</fullName>
    </recommendedName>
</protein>
<dbReference type="Proteomes" id="UP000663851">
    <property type="component" value="Unassembled WGS sequence"/>
</dbReference>
<gene>
    <name evidence="3" type="ORF">HFQ381_LOCUS18771</name>
</gene>
<comment type="caution">
    <text evidence="3">The sequence shown here is derived from an EMBL/GenBank/DDBJ whole genome shotgun (WGS) entry which is preliminary data.</text>
</comment>
<feature type="chain" id="PRO_5032502582" description="Putative auto-transporter adhesin head GIN domain-containing protein" evidence="1">
    <location>
        <begin position="18"/>
        <end position="594"/>
    </location>
</feature>
<dbReference type="EMBL" id="CAJOBO010001471">
    <property type="protein sequence ID" value="CAF4381470.1"/>
    <property type="molecule type" value="Genomic_DNA"/>
</dbReference>
<feature type="domain" description="Putative auto-transporter adhesin head GIN" evidence="2">
    <location>
        <begin position="386"/>
        <end position="576"/>
    </location>
</feature>
<dbReference type="Pfam" id="PF09411">
    <property type="entry name" value="PagL"/>
    <property type="match status" value="1"/>
</dbReference>
<proteinExistence type="predicted"/>
<evidence type="ECO:0000256" key="1">
    <source>
        <dbReference type="SAM" id="SignalP"/>
    </source>
</evidence>
<accession>A0A820N3E2</accession>
<dbReference type="AlphaFoldDB" id="A0A820N3E2"/>
<organism evidence="3 4">
    <name type="scientific">Rotaria socialis</name>
    <dbReference type="NCBI Taxonomy" id="392032"/>
    <lineage>
        <taxon>Eukaryota</taxon>
        <taxon>Metazoa</taxon>
        <taxon>Spiralia</taxon>
        <taxon>Gnathifera</taxon>
        <taxon>Rotifera</taxon>
        <taxon>Eurotatoria</taxon>
        <taxon>Bdelloidea</taxon>
        <taxon>Philodinida</taxon>
        <taxon>Philodinidae</taxon>
        <taxon>Rotaria</taxon>
    </lineage>
</organism>
<sequence>MKNSCLILLFVSTISFAQKNKETIAVEINGLAGNVLQHAPDLGHLVTGHPEGIMISFSKKTFGDEAWQQIYNYPDYGIYFLYQDFKNPYLGHNFASGLHYNFYFLNRHLMFKIAEGIAYTSDPYNKVTNNKNKSFGTRIMANTNFLLEYKKENIVDNFGIQAGVFFTHFSNGRIKSPNSGINTYGINIGINYNFNKQQQFIRDSTALKSVFKESIKYNFVFRTGVNESPVINSGQYPFYHIGFYADKRLNRKSGLQLGTEIFLTQAVKDFIYYYATAYPQRNVTIDTDYKKIGVFVGHELFVNRLSLEFQLGYYVYQPFKFEIPVYDRLGAKYYLTKNISTDEMKKIIYLLTLALVTLSCSKPSDCIESTGDIITKNIEIPATTIFTKIKFYKGISVILTQGGIQRVEVKTGENLMNDIEVQFSSDSTLIIKDNTTCNWVREYGQTTVYVTAPNITDIISKSEKNITSNGILTYPNLRLESIDISDGAGTGDFNLQIFNNQLIIETNNISNFYISGQTVNFYANFYEGNGRIEAGNFMAQNIFIYHRGTNDMIVYPITKIEGNLYSTGDVVCKNIPTTMPPQVFAHYHGQLIFN</sequence>